<dbReference type="InterPro" id="IPR021765">
    <property type="entry name" value="UstYa-like"/>
</dbReference>
<evidence type="ECO:0000256" key="1">
    <source>
        <dbReference type="ARBA" id="ARBA00004685"/>
    </source>
</evidence>
<dbReference type="PANTHER" id="PTHR33365">
    <property type="entry name" value="YALI0B05434P"/>
    <property type="match status" value="1"/>
</dbReference>
<dbReference type="OrthoDB" id="3687641at2759"/>
<evidence type="ECO:0000313" key="4">
    <source>
        <dbReference type="EMBL" id="KUJ16675.1"/>
    </source>
</evidence>
<feature type="transmembrane region" description="Helical" evidence="3">
    <location>
        <begin position="44"/>
        <end position="62"/>
    </location>
</feature>
<dbReference type="GeneID" id="28822796"/>
<dbReference type="KEGG" id="psco:LY89DRAFT_669143"/>
<evidence type="ECO:0000256" key="2">
    <source>
        <dbReference type="ARBA" id="ARBA00035112"/>
    </source>
</evidence>
<dbReference type="Pfam" id="PF11807">
    <property type="entry name" value="UstYa"/>
    <property type="match status" value="1"/>
</dbReference>
<evidence type="ECO:0000313" key="5">
    <source>
        <dbReference type="Proteomes" id="UP000070700"/>
    </source>
</evidence>
<sequence>MSSHEYQSLQEPLMLEEKAGLDDRPWTPATDSDHRKGGKHQRSLIVSLIILPWLLFLMLGPVQHLLEYQLTYFHTGVDDNLSEYMGEPSHELDANWSSLYPSVYQLIPKEEAEKLYAKTMIFPHDKERRYVIELDVFHQLHCLNMIRQTLRPDYYKPYVPGEDGEDLLFGHHHIDHCVETIRQALVCASDVTVYTWHWDYEVNAMRNQFATPHTCRNFEKIREWAAIYGGEELFDDTYREMNDPLDPATWVGGYSGE</sequence>
<dbReference type="STRING" id="149040.A0A194X926"/>
<keyword evidence="5" id="KW-1185">Reference proteome</keyword>
<comment type="pathway">
    <text evidence="1">Mycotoxin biosynthesis.</text>
</comment>
<protein>
    <recommendedName>
        <fullName evidence="6">Cyclochlorotine biosynthesis protein O</fullName>
    </recommendedName>
</protein>
<dbReference type="RefSeq" id="XP_018071030.1">
    <property type="nucleotide sequence ID" value="XM_018213070.1"/>
</dbReference>
<evidence type="ECO:0008006" key="6">
    <source>
        <dbReference type="Google" id="ProtNLM"/>
    </source>
</evidence>
<reference evidence="4 5" key="1">
    <citation type="submission" date="2015-10" db="EMBL/GenBank/DDBJ databases">
        <title>Full genome of DAOMC 229536 Phialocephala scopiformis, a fungal endophyte of spruce producing the potent anti-insectan compound rugulosin.</title>
        <authorList>
            <consortium name="DOE Joint Genome Institute"/>
            <person name="Walker A.K."/>
            <person name="Frasz S.L."/>
            <person name="Seifert K.A."/>
            <person name="Miller J.D."/>
            <person name="Mondo S.J."/>
            <person name="Labutti K."/>
            <person name="Lipzen A."/>
            <person name="Dockter R."/>
            <person name="Kennedy M."/>
            <person name="Grigoriev I.V."/>
            <person name="Spatafora J.W."/>
        </authorList>
    </citation>
    <scope>NUCLEOTIDE SEQUENCE [LARGE SCALE GENOMIC DNA]</scope>
    <source>
        <strain evidence="4 5">CBS 120377</strain>
    </source>
</reference>
<dbReference type="EMBL" id="KQ947415">
    <property type="protein sequence ID" value="KUJ16675.1"/>
    <property type="molecule type" value="Genomic_DNA"/>
</dbReference>
<dbReference type="InParanoid" id="A0A194X926"/>
<comment type="similarity">
    <text evidence="2">Belongs to the ustYa family.</text>
</comment>
<dbReference type="PANTHER" id="PTHR33365:SF4">
    <property type="entry name" value="CYCLOCHLOROTINE BIOSYNTHESIS PROTEIN O"/>
    <property type="match status" value="1"/>
</dbReference>
<dbReference type="GO" id="GO:0043386">
    <property type="term" value="P:mycotoxin biosynthetic process"/>
    <property type="evidence" value="ECO:0007669"/>
    <property type="project" value="InterPro"/>
</dbReference>
<keyword evidence="3" id="KW-0812">Transmembrane</keyword>
<evidence type="ECO:0000256" key="3">
    <source>
        <dbReference type="SAM" id="Phobius"/>
    </source>
</evidence>
<dbReference type="AlphaFoldDB" id="A0A194X926"/>
<proteinExistence type="inferred from homology"/>
<accession>A0A194X926</accession>
<organism evidence="4 5">
    <name type="scientific">Mollisia scopiformis</name>
    <name type="common">Conifer needle endophyte fungus</name>
    <name type="synonym">Phialocephala scopiformis</name>
    <dbReference type="NCBI Taxonomy" id="149040"/>
    <lineage>
        <taxon>Eukaryota</taxon>
        <taxon>Fungi</taxon>
        <taxon>Dikarya</taxon>
        <taxon>Ascomycota</taxon>
        <taxon>Pezizomycotina</taxon>
        <taxon>Leotiomycetes</taxon>
        <taxon>Helotiales</taxon>
        <taxon>Mollisiaceae</taxon>
        <taxon>Mollisia</taxon>
    </lineage>
</organism>
<keyword evidence="3" id="KW-1133">Transmembrane helix</keyword>
<dbReference type="Proteomes" id="UP000070700">
    <property type="component" value="Unassembled WGS sequence"/>
</dbReference>
<keyword evidence="3" id="KW-0472">Membrane</keyword>
<name>A0A194X926_MOLSC</name>
<gene>
    <name evidence="4" type="ORF">LY89DRAFT_669143</name>
</gene>